<name>A0ABZ0B839_9SPHN</name>
<protein>
    <submittedName>
        <fullName evidence="2">DUF6491 family protein</fullName>
    </submittedName>
</protein>
<dbReference type="Proteomes" id="UP001302249">
    <property type="component" value="Chromosome"/>
</dbReference>
<feature type="chain" id="PRO_5046723619" evidence="1">
    <location>
        <begin position="19"/>
        <end position="135"/>
    </location>
</feature>
<feature type="signal peptide" evidence="1">
    <location>
        <begin position="1"/>
        <end position="18"/>
    </location>
</feature>
<dbReference type="EMBL" id="CP135076">
    <property type="protein sequence ID" value="WNO53600.1"/>
    <property type="molecule type" value="Genomic_DNA"/>
</dbReference>
<evidence type="ECO:0000313" key="3">
    <source>
        <dbReference type="Proteomes" id="UP001302249"/>
    </source>
</evidence>
<keyword evidence="3" id="KW-1185">Reference proteome</keyword>
<evidence type="ECO:0000313" key="2">
    <source>
        <dbReference type="EMBL" id="WNO53600.1"/>
    </source>
</evidence>
<keyword evidence="1" id="KW-0732">Signal</keyword>
<accession>A0ABZ0B839</accession>
<gene>
    <name evidence="2" type="ORF">RPR59_14360</name>
</gene>
<dbReference type="RefSeq" id="WP_313915203.1">
    <property type="nucleotide sequence ID" value="NZ_CP135076.1"/>
</dbReference>
<sequence length="135" mass="14237">MRPILIAPAAIAASAALAACATTPEERSAYEASEAAKVPAATPTGEAVSCIQTNRIRETRVHGDSVIDFVMDGGRVYRNRLPNRCSGLGFEERFGYETHIGQLCSTDTITVLCSPPQPGPTCGLGEFQPVELAGD</sequence>
<dbReference type="PROSITE" id="PS51257">
    <property type="entry name" value="PROKAR_LIPOPROTEIN"/>
    <property type="match status" value="1"/>
</dbReference>
<proteinExistence type="predicted"/>
<organism evidence="2 3">
    <name type="scientific">Stakelama saccharophila</name>
    <dbReference type="NCBI Taxonomy" id="3075605"/>
    <lineage>
        <taxon>Bacteria</taxon>
        <taxon>Pseudomonadati</taxon>
        <taxon>Pseudomonadota</taxon>
        <taxon>Alphaproteobacteria</taxon>
        <taxon>Sphingomonadales</taxon>
        <taxon>Sphingomonadaceae</taxon>
        <taxon>Stakelama</taxon>
    </lineage>
</organism>
<evidence type="ECO:0000256" key="1">
    <source>
        <dbReference type="SAM" id="SignalP"/>
    </source>
</evidence>
<reference evidence="2 3" key="1">
    <citation type="submission" date="2023-09" db="EMBL/GenBank/DDBJ databases">
        <authorList>
            <person name="Rey-Velasco X."/>
        </authorList>
    </citation>
    <scope>NUCLEOTIDE SEQUENCE [LARGE SCALE GENOMIC DNA]</scope>
    <source>
        <strain evidence="2 3">W311</strain>
    </source>
</reference>